<name>A0A060C7A4_9ACTN</name>
<dbReference type="InterPro" id="IPR013320">
    <property type="entry name" value="ConA-like_dom_sf"/>
</dbReference>
<organism evidence="1">
    <name type="scientific">uncultured Kribbella sp</name>
    <dbReference type="NCBI Taxonomy" id="304889"/>
    <lineage>
        <taxon>Bacteria</taxon>
        <taxon>Bacillati</taxon>
        <taxon>Actinomycetota</taxon>
        <taxon>Actinomycetes</taxon>
        <taxon>Propionibacteriales</taxon>
        <taxon>Kribbellaceae</taxon>
        <taxon>Kribbella</taxon>
        <taxon>environmental samples</taxon>
    </lineage>
</organism>
<reference evidence="1" key="1">
    <citation type="journal article" date="2013" name="Environ. Microbiol.">
        <title>Seasonally variable intestinal metagenomes of the red palm weevil (Rhynchophorus ferrugineus).</title>
        <authorList>
            <person name="Jia S."/>
            <person name="Zhang X."/>
            <person name="Zhang G."/>
            <person name="Yin A."/>
            <person name="Zhang S."/>
            <person name="Li F."/>
            <person name="Wang L."/>
            <person name="Zhao D."/>
            <person name="Yun Q."/>
            <person name="Tala"/>
            <person name="Wang J."/>
            <person name="Sun G."/>
            <person name="Baabdullah M."/>
            <person name="Yu X."/>
            <person name="Hu S."/>
            <person name="Al-Mssallem I.S."/>
            <person name="Yu J."/>
        </authorList>
    </citation>
    <scope>NUCLEOTIDE SEQUENCE</scope>
</reference>
<dbReference type="SUPFAM" id="SSF49899">
    <property type="entry name" value="Concanavalin A-like lectins/glucanases"/>
    <property type="match status" value="1"/>
</dbReference>
<dbReference type="Gene3D" id="2.60.120.200">
    <property type="match status" value="1"/>
</dbReference>
<accession>A0A060C7A4</accession>
<feature type="non-terminal residue" evidence="1">
    <location>
        <position position="99"/>
    </location>
</feature>
<dbReference type="EMBL" id="KF125208">
    <property type="protein sequence ID" value="AIA92533.1"/>
    <property type="molecule type" value="Genomic_DNA"/>
</dbReference>
<proteinExistence type="predicted"/>
<protein>
    <submittedName>
        <fullName evidence="1">CAZy families GH33 protein</fullName>
    </submittedName>
</protein>
<dbReference type="AlphaFoldDB" id="A0A060C7A4"/>
<sequence length="99" mass="10877">MRGGAAIVEGRTGSVVALDGVDDFVEVPYDESIDLADGGFTVDGWFRYSATAGQHVLVWAYGMTAGPQFWVRAEPVQQRLRAWVETIDQQYAELIIPDA</sequence>
<evidence type="ECO:0000313" key="1">
    <source>
        <dbReference type="EMBL" id="AIA92533.1"/>
    </source>
</evidence>